<dbReference type="InterPro" id="IPR046358">
    <property type="entry name" value="Flagellin_C"/>
</dbReference>
<evidence type="ECO:0000313" key="8">
    <source>
        <dbReference type="Proteomes" id="UP000432715"/>
    </source>
</evidence>
<keyword evidence="7" id="KW-0282">Flagellum</keyword>
<evidence type="ECO:0000256" key="2">
    <source>
        <dbReference type="ARBA" id="ARBA00020110"/>
    </source>
</evidence>
<dbReference type="PRINTS" id="PR00207">
    <property type="entry name" value="FLAGELLIN"/>
</dbReference>
<dbReference type="Gene3D" id="1.20.1330.10">
    <property type="entry name" value="f41 fragment of flagellin, N-terminal domain"/>
    <property type="match status" value="1"/>
</dbReference>
<comment type="similarity">
    <text evidence="1 4">Belongs to the bacterial flagellin family.</text>
</comment>
<keyword evidence="4" id="KW-0964">Secreted</keyword>
<dbReference type="InterPro" id="IPR001029">
    <property type="entry name" value="Flagellin_N"/>
</dbReference>
<name>A0A6I0F5K1_9FIRM</name>
<protein>
    <recommendedName>
        <fullName evidence="2 4">Flagellin</fullName>
    </recommendedName>
</protein>
<dbReference type="Gene3D" id="6.10.10.10">
    <property type="entry name" value="Flagellar export chaperone, C-terminal domain"/>
    <property type="match status" value="1"/>
</dbReference>
<comment type="caution">
    <text evidence="7">The sequence shown here is derived from an EMBL/GenBank/DDBJ whole genome shotgun (WGS) entry which is preliminary data.</text>
</comment>
<sequence length="276" mass="29870">MRINHNVPAMNAHRLLTKNTSFASKALERLSSGKRINRAADDAAGLAISEKMRSQVNGLKIASRNSLDGISMVQTAEGAMNEIHAMLQRMRELAVQASNGIYNVDDLNTIQNEVDELIDEIDNIAKTTNFNDKKLINGSLSTVAIQLQIGANAGETLEFTIDNLDATSLNLFATPTVLIDLVNAATAQISTLDDAVQKVSEVRSKLGAIQNRLEHTIANVDNTTENLTAALSRIEDLDMALEMSNFTKLNILTQAGTAMLAQANQRPQSVLQLLGS</sequence>
<dbReference type="GO" id="GO:0005198">
    <property type="term" value="F:structural molecule activity"/>
    <property type="evidence" value="ECO:0007669"/>
    <property type="project" value="UniProtKB-UniRule"/>
</dbReference>
<reference evidence="7 8" key="1">
    <citation type="submission" date="2019-10" db="EMBL/GenBank/DDBJ databases">
        <title>Alkaliphilus serpentinus sp. nov. and Alkaliphilus pronyensis sp. nov., two novel anaerobic alkaliphilic species isolated from the serpentinized-hosted hydrothermal field of the Prony Bay (New Caledonia).</title>
        <authorList>
            <person name="Postec A."/>
        </authorList>
    </citation>
    <scope>NUCLEOTIDE SEQUENCE [LARGE SCALE GENOMIC DNA]</scope>
    <source>
        <strain evidence="7 8">LacV</strain>
    </source>
</reference>
<evidence type="ECO:0000256" key="1">
    <source>
        <dbReference type="ARBA" id="ARBA00005709"/>
    </source>
</evidence>
<dbReference type="SUPFAM" id="SSF64518">
    <property type="entry name" value="Phase 1 flagellin"/>
    <property type="match status" value="1"/>
</dbReference>
<comment type="subcellular location">
    <subcellularLocation>
        <location evidence="4">Secreted</location>
    </subcellularLocation>
    <subcellularLocation>
        <location evidence="4">Bacterial flagellum</location>
    </subcellularLocation>
</comment>
<comment type="function">
    <text evidence="4">Flagellin is the subunit protein which polymerizes to form the filaments of bacterial flagella.</text>
</comment>
<evidence type="ECO:0000313" key="7">
    <source>
        <dbReference type="EMBL" id="KAB3529579.1"/>
    </source>
</evidence>
<dbReference type="GO" id="GO:0005576">
    <property type="term" value="C:extracellular region"/>
    <property type="evidence" value="ECO:0007669"/>
    <property type="project" value="UniProtKB-SubCell"/>
</dbReference>
<dbReference type="AlphaFoldDB" id="A0A6I0F5K1"/>
<accession>A0A6I0F5K1</accession>
<evidence type="ECO:0000256" key="3">
    <source>
        <dbReference type="ARBA" id="ARBA00023143"/>
    </source>
</evidence>
<keyword evidence="7" id="KW-0966">Cell projection</keyword>
<organism evidence="7 8">
    <name type="scientific">Alkaliphilus pronyensis</name>
    <dbReference type="NCBI Taxonomy" id="1482732"/>
    <lineage>
        <taxon>Bacteria</taxon>
        <taxon>Bacillati</taxon>
        <taxon>Bacillota</taxon>
        <taxon>Clostridia</taxon>
        <taxon>Peptostreptococcales</taxon>
        <taxon>Natronincolaceae</taxon>
        <taxon>Alkaliphilus</taxon>
    </lineage>
</organism>
<dbReference type="OrthoDB" id="9796789at2"/>
<dbReference type="Pfam" id="PF00700">
    <property type="entry name" value="Flagellin_C"/>
    <property type="match status" value="1"/>
</dbReference>
<dbReference type="InterPro" id="IPR042187">
    <property type="entry name" value="Flagellin_C_sub2"/>
</dbReference>
<feature type="domain" description="Flagellin N-terminal" evidence="5">
    <location>
        <begin position="3"/>
        <end position="139"/>
    </location>
</feature>
<dbReference type="RefSeq" id="WP_151862356.1">
    <property type="nucleotide sequence ID" value="NZ_WBZC01000084.1"/>
</dbReference>
<dbReference type="PANTHER" id="PTHR42792:SF2">
    <property type="entry name" value="FLAGELLIN"/>
    <property type="match status" value="1"/>
</dbReference>
<keyword evidence="3 4" id="KW-0975">Bacterial flagellum</keyword>
<evidence type="ECO:0000256" key="4">
    <source>
        <dbReference type="RuleBase" id="RU362073"/>
    </source>
</evidence>
<gene>
    <name evidence="7" type="ORF">F8154_14655</name>
</gene>
<dbReference type="PANTHER" id="PTHR42792">
    <property type="entry name" value="FLAGELLIN"/>
    <property type="match status" value="1"/>
</dbReference>
<dbReference type="EMBL" id="WBZC01000084">
    <property type="protein sequence ID" value="KAB3529579.1"/>
    <property type="molecule type" value="Genomic_DNA"/>
</dbReference>
<dbReference type="Proteomes" id="UP000432715">
    <property type="component" value="Unassembled WGS sequence"/>
</dbReference>
<proteinExistence type="inferred from homology"/>
<dbReference type="Pfam" id="PF00669">
    <property type="entry name" value="Flagellin_N"/>
    <property type="match status" value="1"/>
</dbReference>
<evidence type="ECO:0000259" key="6">
    <source>
        <dbReference type="Pfam" id="PF00700"/>
    </source>
</evidence>
<keyword evidence="8" id="KW-1185">Reference proteome</keyword>
<evidence type="ECO:0000259" key="5">
    <source>
        <dbReference type="Pfam" id="PF00669"/>
    </source>
</evidence>
<feature type="domain" description="Flagellin C-terminal" evidence="6">
    <location>
        <begin position="190"/>
        <end position="274"/>
    </location>
</feature>
<dbReference type="InterPro" id="IPR001492">
    <property type="entry name" value="Flagellin"/>
</dbReference>
<dbReference type="GO" id="GO:0009288">
    <property type="term" value="C:bacterial-type flagellum"/>
    <property type="evidence" value="ECO:0007669"/>
    <property type="project" value="UniProtKB-SubCell"/>
</dbReference>
<keyword evidence="7" id="KW-0969">Cilium</keyword>